<feature type="transmembrane region" description="Helical" evidence="15">
    <location>
        <begin position="774"/>
        <end position="792"/>
    </location>
</feature>
<name>A0A1N6RGW1_9GAMM</name>
<dbReference type="Pfam" id="PF00403">
    <property type="entry name" value="HMA"/>
    <property type="match status" value="1"/>
</dbReference>
<keyword evidence="9 15" id="KW-0067">ATP-binding</keyword>
<keyword evidence="12 15" id="KW-1133">Transmembrane helix</keyword>
<dbReference type="STRING" id="1604334.SAMN05421546_1002"/>
<evidence type="ECO:0000313" key="17">
    <source>
        <dbReference type="EMBL" id="SIQ28093.1"/>
    </source>
</evidence>
<dbReference type="SUPFAM" id="SSF55008">
    <property type="entry name" value="HMA, heavy metal-associated domain"/>
    <property type="match status" value="1"/>
</dbReference>
<dbReference type="SUPFAM" id="SSF56784">
    <property type="entry name" value="HAD-like"/>
    <property type="match status" value="1"/>
</dbReference>
<dbReference type="Pfam" id="PF00702">
    <property type="entry name" value="Hydrolase"/>
    <property type="match status" value="1"/>
</dbReference>
<comment type="similarity">
    <text evidence="2 15">Belongs to the cation transport ATPase (P-type) (TC 3.A.3) family. Type IB subfamily.</text>
</comment>
<dbReference type="AlphaFoldDB" id="A0A1N6RGW1"/>
<dbReference type="InterPro" id="IPR036412">
    <property type="entry name" value="HAD-like_sf"/>
</dbReference>
<comment type="subcellular location">
    <subcellularLocation>
        <location evidence="1">Cell membrane</location>
        <topology evidence="1">Multi-pass membrane protein</topology>
    </subcellularLocation>
</comment>
<dbReference type="CDD" id="cd02079">
    <property type="entry name" value="P-type_ATPase_HM"/>
    <property type="match status" value="1"/>
</dbReference>
<gene>
    <name evidence="17" type="ORF">SAMN05421546_1002</name>
</gene>
<dbReference type="EMBL" id="FTLW01000002">
    <property type="protein sequence ID" value="SIQ28093.1"/>
    <property type="molecule type" value="Genomic_DNA"/>
</dbReference>
<evidence type="ECO:0000256" key="10">
    <source>
        <dbReference type="ARBA" id="ARBA00022842"/>
    </source>
</evidence>
<feature type="transmembrane region" description="Helical" evidence="15">
    <location>
        <begin position="429"/>
        <end position="448"/>
    </location>
</feature>
<keyword evidence="13" id="KW-0406">Ion transport</keyword>
<evidence type="ECO:0000256" key="2">
    <source>
        <dbReference type="ARBA" id="ARBA00006024"/>
    </source>
</evidence>
<keyword evidence="18" id="KW-1185">Reference proteome</keyword>
<evidence type="ECO:0000256" key="9">
    <source>
        <dbReference type="ARBA" id="ARBA00022840"/>
    </source>
</evidence>
<feature type="transmembrane region" description="Helical" evidence="15">
    <location>
        <begin position="752"/>
        <end position="768"/>
    </location>
</feature>
<reference evidence="18" key="1">
    <citation type="submission" date="2017-01" db="EMBL/GenBank/DDBJ databases">
        <authorList>
            <person name="Varghese N."/>
            <person name="Submissions S."/>
        </authorList>
    </citation>
    <scope>NUCLEOTIDE SEQUENCE [LARGE SCALE GENOMIC DNA]</scope>
    <source>
        <strain evidence="18">UM1</strain>
    </source>
</reference>
<feature type="transmembrane region" description="Helical" evidence="15">
    <location>
        <begin position="177"/>
        <end position="201"/>
    </location>
</feature>
<sequence>MAAFVIDEGQCFHCAEALPTHPTHAHLDGASRPFCCDGCAAAAAWIRDARLTDYYQLRSEAAARVGTKLADYAAWDREDVIVEHARWLEDGSREITVLTDGMRCAACAWLIDKGLRNESGVEDIVANAVTGRVRIRWRPDATPLSKPLQRMAALGYRPYLATGLEREEARRRDRNRWILRMGIAGLGAMQAMMFAEALYLDTAGEMSSATRDFFRWITFLVATPVVFYSGWPFLEGMWRELRHRRLGMDTLIATSTLLAWGASVVETVRHGVHVWYDAAVMFVFLLLAARMIEQGVRKAASAQVDALARARPLLAMRETGNDAESGREQVLVSQLQPGDTVRVAPGEPAPCDGLLLQAGAFDEALLTGESTPVAKQVGDVAYAGSICIDMPARLKVTATGAKTRLSELARLVDEAQAERPHMAQLADRIAHRFVVLLFLSALVVYIGWRIHDPTRAFEVMLAVLVVSCPCALSLAIPSALAAAYGALSKIGVLCVREDVLDRLAAVDTVVFDKTGTLTDGQPRIAHVDVLSGMHEAEAIDIAQALERDSRHPLARAFNALPSTQGMKAEAVREWPGQGIEGMVAGQRWKLGQATFAATNGKEEGHDIWLGDGEQLHARFTLTEQMRCDAASAMHRLRDAGMSIALASGDSETAVAAMAQRLDIPQHASRQTPEDKLARVRALQVEGHRVAMVGDGINDAPVLAGADVSLAMGEGAALAQRAADFVITGPRLIRIPQAIDIARRTRAVIRQNLGWATAYNLLALPLAAMGHVTPWVAALGMALSSLLVTLNALRLTKVPV</sequence>
<accession>A0A1N6RGW1</accession>
<feature type="transmembrane region" description="Helical" evidence="15">
    <location>
        <begin position="246"/>
        <end position="262"/>
    </location>
</feature>
<keyword evidence="14 15" id="KW-0472">Membrane</keyword>
<evidence type="ECO:0000256" key="1">
    <source>
        <dbReference type="ARBA" id="ARBA00004651"/>
    </source>
</evidence>
<dbReference type="Pfam" id="PF00122">
    <property type="entry name" value="E1-E2_ATPase"/>
    <property type="match status" value="1"/>
</dbReference>
<dbReference type="SUPFAM" id="SSF81665">
    <property type="entry name" value="Calcium ATPase, transmembrane domain M"/>
    <property type="match status" value="1"/>
</dbReference>
<feature type="transmembrane region" description="Helical" evidence="15">
    <location>
        <begin position="460"/>
        <end position="487"/>
    </location>
</feature>
<dbReference type="GO" id="GO:0043682">
    <property type="term" value="F:P-type divalent copper transporter activity"/>
    <property type="evidence" value="ECO:0007669"/>
    <property type="project" value="TreeGrafter"/>
</dbReference>
<keyword evidence="4 15" id="KW-1003">Cell membrane</keyword>
<dbReference type="OrthoDB" id="9814270at2"/>
<evidence type="ECO:0000256" key="14">
    <source>
        <dbReference type="ARBA" id="ARBA00023136"/>
    </source>
</evidence>
<dbReference type="NCBIfam" id="TIGR01511">
    <property type="entry name" value="ATPase-IB1_Cu"/>
    <property type="match status" value="1"/>
</dbReference>
<evidence type="ECO:0000256" key="13">
    <source>
        <dbReference type="ARBA" id="ARBA00023065"/>
    </source>
</evidence>
<keyword evidence="10" id="KW-0460">Magnesium</keyword>
<feature type="domain" description="HMA" evidence="16">
    <location>
        <begin position="93"/>
        <end position="159"/>
    </location>
</feature>
<dbReference type="Pfam" id="PF12156">
    <property type="entry name" value="ATPase-cat_bd"/>
    <property type="match status" value="1"/>
</dbReference>
<dbReference type="Gene3D" id="2.70.150.10">
    <property type="entry name" value="Calcium-transporting ATPase, cytoplasmic transduction domain A"/>
    <property type="match status" value="1"/>
</dbReference>
<keyword evidence="8 15" id="KW-0547">Nucleotide-binding</keyword>
<dbReference type="Gene3D" id="3.40.50.1000">
    <property type="entry name" value="HAD superfamily/HAD-like"/>
    <property type="match status" value="1"/>
</dbReference>
<dbReference type="InterPro" id="IPR023299">
    <property type="entry name" value="ATPase_P-typ_cyto_dom_N"/>
</dbReference>
<dbReference type="InterPro" id="IPR023298">
    <property type="entry name" value="ATPase_P-typ_TM_dom_sf"/>
</dbReference>
<evidence type="ECO:0000256" key="7">
    <source>
        <dbReference type="ARBA" id="ARBA00022723"/>
    </source>
</evidence>
<dbReference type="NCBIfam" id="TIGR01512">
    <property type="entry name" value="ATPase-IB2_Cd"/>
    <property type="match status" value="1"/>
</dbReference>
<proteinExistence type="inferred from homology"/>
<dbReference type="PROSITE" id="PS01229">
    <property type="entry name" value="COF_2"/>
    <property type="match status" value="1"/>
</dbReference>
<dbReference type="SUPFAM" id="SSF81653">
    <property type="entry name" value="Calcium ATPase, transduction domain A"/>
    <property type="match status" value="1"/>
</dbReference>
<keyword evidence="6 15" id="KW-0812">Transmembrane</keyword>
<keyword evidence="5" id="KW-0597">Phosphoprotein</keyword>
<dbReference type="PROSITE" id="PS50846">
    <property type="entry name" value="HMA_2"/>
    <property type="match status" value="1"/>
</dbReference>
<dbReference type="GO" id="GO:0005886">
    <property type="term" value="C:plasma membrane"/>
    <property type="evidence" value="ECO:0007669"/>
    <property type="project" value="UniProtKB-SubCell"/>
</dbReference>
<dbReference type="InterPro" id="IPR021993">
    <property type="entry name" value="ATPase-cat-bd"/>
</dbReference>
<dbReference type="InterPro" id="IPR027256">
    <property type="entry name" value="P-typ_ATPase_IB"/>
</dbReference>
<dbReference type="InterPro" id="IPR036163">
    <property type="entry name" value="HMA_dom_sf"/>
</dbReference>
<dbReference type="CDD" id="cd00371">
    <property type="entry name" value="HMA"/>
    <property type="match status" value="1"/>
</dbReference>
<evidence type="ECO:0000259" key="16">
    <source>
        <dbReference type="PROSITE" id="PS50846"/>
    </source>
</evidence>
<dbReference type="PANTHER" id="PTHR43520:SF5">
    <property type="entry name" value="CATION-TRANSPORTING P-TYPE ATPASE-RELATED"/>
    <property type="match status" value="1"/>
</dbReference>
<dbReference type="InterPro" id="IPR059000">
    <property type="entry name" value="ATPase_P-type_domA"/>
</dbReference>
<evidence type="ECO:0000256" key="12">
    <source>
        <dbReference type="ARBA" id="ARBA00022989"/>
    </source>
</evidence>
<dbReference type="InterPro" id="IPR008250">
    <property type="entry name" value="ATPase_P-typ_transduc_dom_A_sf"/>
</dbReference>
<evidence type="ECO:0000256" key="6">
    <source>
        <dbReference type="ARBA" id="ARBA00022692"/>
    </source>
</evidence>
<feature type="transmembrane region" description="Helical" evidence="15">
    <location>
        <begin position="213"/>
        <end position="234"/>
    </location>
</feature>
<dbReference type="RefSeq" id="WP_076585874.1">
    <property type="nucleotide sequence ID" value="NZ_FTLW01000002.1"/>
</dbReference>
<evidence type="ECO:0000256" key="8">
    <source>
        <dbReference type="ARBA" id="ARBA00022741"/>
    </source>
</evidence>
<dbReference type="NCBIfam" id="TIGR01494">
    <property type="entry name" value="ATPase_P-type"/>
    <property type="match status" value="1"/>
</dbReference>
<protein>
    <submittedName>
        <fullName evidence="17">Cu2+-exporting ATPase</fullName>
    </submittedName>
</protein>
<dbReference type="GO" id="GO:0005524">
    <property type="term" value="F:ATP binding"/>
    <property type="evidence" value="ECO:0007669"/>
    <property type="project" value="UniProtKB-UniRule"/>
</dbReference>
<evidence type="ECO:0000256" key="11">
    <source>
        <dbReference type="ARBA" id="ARBA00022967"/>
    </source>
</evidence>
<evidence type="ECO:0000313" key="18">
    <source>
        <dbReference type="Proteomes" id="UP000241788"/>
    </source>
</evidence>
<dbReference type="InterPro" id="IPR006121">
    <property type="entry name" value="HMA_dom"/>
</dbReference>
<evidence type="ECO:0000256" key="5">
    <source>
        <dbReference type="ARBA" id="ARBA00022553"/>
    </source>
</evidence>
<keyword evidence="7 15" id="KW-0479">Metal-binding</keyword>
<dbReference type="InterPro" id="IPR001757">
    <property type="entry name" value="P_typ_ATPase"/>
</dbReference>
<dbReference type="GO" id="GO:0005507">
    <property type="term" value="F:copper ion binding"/>
    <property type="evidence" value="ECO:0007669"/>
    <property type="project" value="TreeGrafter"/>
</dbReference>
<dbReference type="InterPro" id="IPR023214">
    <property type="entry name" value="HAD_sf"/>
</dbReference>
<keyword evidence="3" id="KW-0813">Transport</keyword>
<dbReference type="GO" id="GO:0016887">
    <property type="term" value="F:ATP hydrolysis activity"/>
    <property type="evidence" value="ECO:0007669"/>
    <property type="project" value="InterPro"/>
</dbReference>
<organism evidence="17 18">
    <name type="scientific">Solilutibacter tolerans</name>
    <dbReference type="NCBI Taxonomy" id="1604334"/>
    <lineage>
        <taxon>Bacteria</taxon>
        <taxon>Pseudomonadati</taxon>
        <taxon>Pseudomonadota</taxon>
        <taxon>Gammaproteobacteria</taxon>
        <taxon>Lysobacterales</taxon>
        <taxon>Lysobacteraceae</taxon>
        <taxon>Solilutibacter</taxon>
    </lineage>
</organism>
<dbReference type="Gene3D" id="3.40.1110.10">
    <property type="entry name" value="Calcium-transporting ATPase, cytoplasmic domain N"/>
    <property type="match status" value="1"/>
</dbReference>
<evidence type="ECO:0000256" key="4">
    <source>
        <dbReference type="ARBA" id="ARBA00022475"/>
    </source>
</evidence>
<dbReference type="Gene3D" id="3.30.70.100">
    <property type="match status" value="1"/>
</dbReference>
<dbReference type="PANTHER" id="PTHR43520">
    <property type="entry name" value="ATP7, ISOFORM B"/>
    <property type="match status" value="1"/>
</dbReference>
<dbReference type="PRINTS" id="PR00119">
    <property type="entry name" value="CATATPASE"/>
</dbReference>
<keyword evidence="11" id="KW-1278">Translocase</keyword>
<dbReference type="NCBIfam" id="TIGR01525">
    <property type="entry name" value="ATPase-IB_hvy"/>
    <property type="match status" value="1"/>
</dbReference>
<dbReference type="Proteomes" id="UP000241788">
    <property type="component" value="Unassembled WGS sequence"/>
</dbReference>
<evidence type="ECO:0000256" key="15">
    <source>
        <dbReference type="RuleBase" id="RU362081"/>
    </source>
</evidence>
<dbReference type="InterPro" id="IPR018303">
    <property type="entry name" value="ATPase_P-typ_P_site"/>
</dbReference>
<feature type="transmembrane region" description="Helical" evidence="15">
    <location>
        <begin position="274"/>
        <end position="292"/>
    </location>
</feature>
<dbReference type="PROSITE" id="PS00154">
    <property type="entry name" value="ATPASE_E1_E2"/>
    <property type="match status" value="1"/>
</dbReference>
<evidence type="ECO:0000256" key="3">
    <source>
        <dbReference type="ARBA" id="ARBA00022448"/>
    </source>
</evidence>
<dbReference type="GO" id="GO:0055070">
    <property type="term" value="P:copper ion homeostasis"/>
    <property type="evidence" value="ECO:0007669"/>
    <property type="project" value="TreeGrafter"/>
</dbReference>